<proteinExistence type="predicted"/>
<reference evidence="1" key="1">
    <citation type="submission" date="2020-08" db="EMBL/GenBank/DDBJ databases">
        <title>Multicomponent nature underlies the extraordinary mechanical properties of spider dragline silk.</title>
        <authorList>
            <person name="Kono N."/>
            <person name="Nakamura H."/>
            <person name="Mori M."/>
            <person name="Yoshida Y."/>
            <person name="Ohtoshi R."/>
            <person name="Malay A.D."/>
            <person name="Moran D.A.P."/>
            <person name="Tomita M."/>
            <person name="Numata K."/>
            <person name="Arakawa K."/>
        </authorList>
    </citation>
    <scope>NUCLEOTIDE SEQUENCE</scope>
</reference>
<evidence type="ECO:0000313" key="1">
    <source>
        <dbReference type="EMBL" id="GFS60896.1"/>
    </source>
</evidence>
<organism evidence="1 2">
    <name type="scientific">Trichonephila inaurata madagascariensis</name>
    <dbReference type="NCBI Taxonomy" id="2747483"/>
    <lineage>
        <taxon>Eukaryota</taxon>
        <taxon>Metazoa</taxon>
        <taxon>Ecdysozoa</taxon>
        <taxon>Arthropoda</taxon>
        <taxon>Chelicerata</taxon>
        <taxon>Arachnida</taxon>
        <taxon>Araneae</taxon>
        <taxon>Araneomorphae</taxon>
        <taxon>Entelegynae</taxon>
        <taxon>Araneoidea</taxon>
        <taxon>Nephilidae</taxon>
        <taxon>Trichonephila</taxon>
        <taxon>Trichonephila inaurata</taxon>
    </lineage>
</organism>
<dbReference type="OrthoDB" id="5958943at2759"/>
<evidence type="ECO:0000313" key="2">
    <source>
        <dbReference type="Proteomes" id="UP000886998"/>
    </source>
</evidence>
<dbReference type="AlphaFoldDB" id="A0A8X6IUA7"/>
<accession>A0A8X6IUA7</accession>
<sequence length="74" mass="8776">VFDEEKQLYVSPEKAFFRQLSPDTMASALNQFLTKDKFINCLLLCGFIHKLLKLDNWFSREKIPICWKFCIVCI</sequence>
<keyword evidence="1" id="KW-0808">Transferase</keyword>
<dbReference type="InterPro" id="IPR005522">
    <property type="entry name" value="IPK"/>
</dbReference>
<protein>
    <submittedName>
        <fullName evidence="1">Kinase</fullName>
    </submittedName>
</protein>
<comment type="caution">
    <text evidence="1">The sequence shown here is derived from an EMBL/GenBank/DDBJ whole genome shotgun (WGS) entry which is preliminary data.</text>
</comment>
<dbReference type="EMBL" id="BMAV01027617">
    <property type="protein sequence ID" value="GFS60896.1"/>
    <property type="molecule type" value="Genomic_DNA"/>
</dbReference>
<dbReference type="Proteomes" id="UP000886998">
    <property type="component" value="Unassembled WGS sequence"/>
</dbReference>
<dbReference type="GO" id="GO:0016301">
    <property type="term" value="F:kinase activity"/>
    <property type="evidence" value="ECO:0007669"/>
    <property type="project" value="UniProtKB-KW"/>
</dbReference>
<dbReference type="GO" id="GO:0032958">
    <property type="term" value="P:inositol phosphate biosynthetic process"/>
    <property type="evidence" value="ECO:0007669"/>
    <property type="project" value="InterPro"/>
</dbReference>
<dbReference type="Pfam" id="PF03770">
    <property type="entry name" value="IPK"/>
    <property type="match status" value="1"/>
</dbReference>
<gene>
    <name evidence="1" type="primary">NCL1_40612</name>
    <name evidence="1" type="ORF">TNIN_45501</name>
</gene>
<feature type="non-terminal residue" evidence="1">
    <location>
        <position position="74"/>
    </location>
</feature>
<keyword evidence="1" id="KW-0418">Kinase</keyword>
<keyword evidence="2" id="KW-1185">Reference proteome</keyword>
<name>A0A8X6IUA7_9ARAC</name>